<gene>
    <name evidence="4" type="ORF">RI129_009466</name>
</gene>
<reference evidence="4 5" key="1">
    <citation type="journal article" date="2024" name="Insects">
        <title>An Improved Chromosome-Level Genome Assembly of the Firefly Pyrocoelia pectoralis.</title>
        <authorList>
            <person name="Fu X."/>
            <person name="Meyer-Rochow V.B."/>
            <person name="Ballantyne L."/>
            <person name="Zhu X."/>
        </authorList>
    </citation>
    <scope>NUCLEOTIDE SEQUENCE [LARGE SCALE GENOMIC DNA]</scope>
    <source>
        <strain evidence="4">XCY_ONT2</strain>
    </source>
</reference>
<dbReference type="Proteomes" id="UP001329430">
    <property type="component" value="Chromosome 7"/>
</dbReference>
<dbReference type="SMART" id="SM00266">
    <property type="entry name" value="CAD"/>
    <property type="match status" value="1"/>
</dbReference>
<dbReference type="PANTHER" id="PTHR13067">
    <property type="entry name" value="CASPASE-ACTIVATED DNASE"/>
    <property type="match status" value="1"/>
</dbReference>
<keyword evidence="5" id="KW-1185">Reference proteome</keyword>
<protein>
    <recommendedName>
        <fullName evidence="3">CIDE-N domain-containing protein</fullName>
    </recommendedName>
</protein>
<dbReference type="InterPro" id="IPR044925">
    <property type="entry name" value="His-Me_finger_sf"/>
</dbReference>
<dbReference type="Pfam" id="PF09230">
    <property type="entry name" value="DFF40"/>
    <property type="match status" value="1"/>
</dbReference>
<evidence type="ECO:0000256" key="1">
    <source>
        <dbReference type="ARBA" id="ARBA00022703"/>
    </source>
</evidence>
<dbReference type="GO" id="GO:0006309">
    <property type="term" value="P:apoptotic DNA fragmentation"/>
    <property type="evidence" value="ECO:0007669"/>
    <property type="project" value="InterPro"/>
</dbReference>
<dbReference type="PROSITE" id="PS51135">
    <property type="entry name" value="CIDE_N"/>
    <property type="match status" value="1"/>
</dbReference>
<comment type="caution">
    <text evidence="4">The sequence shown here is derived from an EMBL/GenBank/DDBJ whole genome shotgun (WGS) entry which is preliminary data.</text>
</comment>
<accession>A0AAN7VBP0</accession>
<dbReference type="FunFam" id="3.10.20.10:FF:000015">
    <property type="entry name" value="DNAation factor-related protein 4"/>
    <property type="match status" value="1"/>
</dbReference>
<dbReference type="GO" id="GO:0005737">
    <property type="term" value="C:cytoplasm"/>
    <property type="evidence" value="ECO:0007669"/>
    <property type="project" value="InterPro"/>
</dbReference>
<organism evidence="4 5">
    <name type="scientific">Pyrocoelia pectoralis</name>
    <dbReference type="NCBI Taxonomy" id="417401"/>
    <lineage>
        <taxon>Eukaryota</taxon>
        <taxon>Metazoa</taxon>
        <taxon>Ecdysozoa</taxon>
        <taxon>Arthropoda</taxon>
        <taxon>Hexapoda</taxon>
        <taxon>Insecta</taxon>
        <taxon>Pterygota</taxon>
        <taxon>Neoptera</taxon>
        <taxon>Endopterygota</taxon>
        <taxon>Coleoptera</taxon>
        <taxon>Polyphaga</taxon>
        <taxon>Elateriformia</taxon>
        <taxon>Elateroidea</taxon>
        <taxon>Lampyridae</taxon>
        <taxon>Lampyrinae</taxon>
        <taxon>Pyrocoelia</taxon>
    </lineage>
</organism>
<sequence length="334" mass="38852">MGTVKGFKVTDSERKTRVGIAAKSLEDLKKKTMDKFKLSEVKIMFQTADGTVIENNDYFETLEAQTLLIWVKEGERADTDAEILYKAIREVNEEYLSAGEKVQEFFTEKMKNKVFKLAEVLKGIDTNKTLRSTKEEHPEWFEGLDTRSKTKEEYMFRRAQDRIRTCYYKTKEELSKNTNLSPRQLRTLLLDLHDGLKYVKFFGYYFDRTYAVGDFKFKSLCDDSGKFLCQGRWDKGECLYKPMHSINPYTSREARIIFQTWNFDHAVERSRTIIPAIVCALSSKRNSINGTKKREVDTKKIFNDLFSVNNLKFVHIICHDKGAHTGTTAGSYLI</sequence>
<dbReference type="GO" id="GO:0016787">
    <property type="term" value="F:hydrolase activity"/>
    <property type="evidence" value="ECO:0007669"/>
    <property type="project" value="InterPro"/>
</dbReference>
<feature type="domain" description="CIDE-N" evidence="3">
    <location>
        <begin position="3"/>
        <end position="79"/>
    </location>
</feature>
<dbReference type="SUPFAM" id="SSF54277">
    <property type="entry name" value="CAD &amp; PB1 domains"/>
    <property type="match status" value="1"/>
</dbReference>
<dbReference type="EMBL" id="JAVRBK010000007">
    <property type="protein sequence ID" value="KAK5640919.1"/>
    <property type="molecule type" value="Genomic_DNA"/>
</dbReference>
<name>A0AAN7VBP0_9COLE</name>
<dbReference type="Gene3D" id="3.10.20.10">
    <property type="match status" value="1"/>
</dbReference>
<dbReference type="GO" id="GO:0004520">
    <property type="term" value="F:DNA endonuclease activity"/>
    <property type="evidence" value="ECO:0007669"/>
    <property type="project" value="InterPro"/>
</dbReference>
<dbReference type="PANTHER" id="PTHR13067:SF2">
    <property type="entry name" value="CASPASE-ACTIVATED DNASE"/>
    <property type="match status" value="1"/>
</dbReference>
<evidence type="ECO:0000313" key="4">
    <source>
        <dbReference type="EMBL" id="KAK5640919.1"/>
    </source>
</evidence>
<evidence type="ECO:0000313" key="5">
    <source>
        <dbReference type="Proteomes" id="UP001329430"/>
    </source>
</evidence>
<dbReference type="AlphaFoldDB" id="A0AAN7VBP0"/>
<dbReference type="SUPFAM" id="SSF54060">
    <property type="entry name" value="His-Me finger endonucleases"/>
    <property type="match status" value="1"/>
</dbReference>
<evidence type="ECO:0000256" key="2">
    <source>
        <dbReference type="PROSITE-ProRule" id="PRU00447"/>
    </source>
</evidence>
<dbReference type="Pfam" id="PF02017">
    <property type="entry name" value="CIDE-N"/>
    <property type="match status" value="1"/>
</dbReference>
<proteinExistence type="predicted"/>
<dbReference type="InterPro" id="IPR003508">
    <property type="entry name" value="CIDE-N_dom"/>
</dbReference>
<evidence type="ECO:0000259" key="3">
    <source>
        <dbReference type="PROSITE" id="PS51135"/>
    </source>
</evidence>
<dbReference type="InterPro" id="IPR015311">
    <property type="entry name" value="DFF40_C"/>
</dbReference>
<dbReference type="InterPro" id="IPR039729">
    <property type="entry name" value="DFF40"/>
</dbReference>
<dbReference type="GO" id="GO:0005634">
    <property type="term" value="C:nucleus"/>
    <property type="evidence" value="ECO:0007669"/>
    <property type="project" value="InterPro"/>
</dbReference>
<keyword evidence="1 2" id="KW-0053">Apoptosis</keyword>